<dbReference type="PRINTS" id="PR00080">
    <property type="entry name" value="SDRFAMILY"/>
</dbReference>
<dbReference type="Gene3D" id="3.40.50.720">
    <property type="entry name" value="NAD(P)-binding Rossmann-like Domain"/>
    <property type="match status" value="1"/>
</dbReference>
<dbReference type="RefSeq" id="WP_075072889.1">
    <property type="nucleotide sequence ID" value="NZ_DF967972.1"/>
</dbReference>
<evidence type="ECO:0000256" key="2">
    <source>
        <dbReference type="ARBA" id="ARBA00023002"/>
    </source>
</evidence>
<evidence type="ECO:0000256" key="3">
    <source>
        <dbReference type="RuleBase" id="RU000363"/>
    </source>
</evidence>
<dbReference type="GO" id="GO:0016020">
    <property type="term" value="C:membrane"/>
    <property type="evidence" value="ECO:0007669"/>
    <property type="project" value="TreeGrafter"/>
</dbReference>
<evidence type="ECO:0000313" key="4">
    <source>
        <dbReference type="EMBL" id="GAP13555.1"/>
    </source>
</evidence>
<gene>
    <name evidence="4" type="ORF">LARV_01310</name>
</gene>
<evidence type="ECO:0000313" key="5">
    <source>
        <dbReference type="Proteomes" id="UP000055060"/>
    </source>
</evidence>
<dbReference type="Pfam" id="PF00106">
    <property type="entry name" value="adh_short"/>
    <property type="match status" value="1"/>
</dbReference>
<dbReference type="PANTHER" id="PTHR44196:SF1">
    <property type="entry name" value="DEHYDROGENASE_REDUCTASE SDR FAMILY MEMBER 7B"/>
    <property type="match status" value="1"/>
</dbReference>
<proteinExistence type="inferred from homology"/>
<protein>
    <submittedName>
        <fullName evidence="4">Short-chain dehydrogenase of various substrate specificities</fullName>
    </submittedName>
</protein>
<sequence>MKLLEGKTAVITGSSRGLGFAIAKAFAEQGASIVLAARTADTLNSAVAELKNQGYQAEGFICDTARIEDVEGLAQRAVSTFGHLDIWVNNAGIGAPYGSTMSISPERIKKVVDTNIIGVYHGSYVAMRQFLAQGSGKLINLLGRGDSGPMPYQNAYASSKAWVKNFTQALAREYAGTGIEVMAFNPGLVITEMLTQVDAIVGFEKKVLPLNTVIRFWGNLPEVPARKVVWMASSATDRRNGLIVNFLSFGRLIAGVGKELWRWITHAPISTPIIKVRITKS</sequence>
<dbReference type="Proteomes" id="UP000055060">
    <property type="component" value="Unassembled WGS sequence"/>
</dbReference>
<accession>A0A0S7BG63</accession>
<dbReference type="InterPro" id="IPR002347">
    <property type="entry name" value="SDR_fam"/>
</dbReference>
<dbReference type="SUPFAM" id="SSF51735">
    <property type="entry name" value="NAD(P)-binding Rossmann-fold domains"/>
    <property type="match status" value="1"/>
</dbReference>
<keyword evidence="2" id="KW-0560">Oxidoreductase</keyword>
<comment type="similarity">
    <text evidence="1 3">Belongs to the short-chain dehydrogenases/reductases (SDR) family.</text>
</comment>
<name>A0A0S7BG63_9CHLR</name>
<reference evidence="4" key="1">
    <citation type="submission" date="2015-07" db="EMBL/GenBank/DDBJ databases">
        <title>Draft Genome Sequences of Anaerolinea thermolimosa IMO-1, Bellilinea caldifistulae GOMI-1, Leptolinea tardivitalis YMTK-2, Levilinea saccharolytica KIBI-1,Longilinea arvoryzae KOME-1, Previously Described as Members of the Anaerolineaceae (Chloroflexi).</title>
        <authorList>
            <person name="Sekiguchi Y."/>
            <person name="Ohashi A."/>
            <person name="Matsuura N."/>
            <person name="Tourlousse M.D."/>
        </authorList>
    </citation>
    <scope>NUCLEOTIDE SEQUENCE [LARGE SCALE GENOMIC DNA]</scope>
    <source>
        <strain evidence="4">KOME-1</strain>
    </source>
</reference>
<dbReference type="AlphaFoldDB" id="A0A0S7BG63"/>
<dbReference type="CDD" id="cd05233">
    <property type="entry name" value="SDR_c"/>
    <property type="match status" value="1"/>
</dbReference>
<organism evidence="4">
    <name type="scientific">Longilinea arvoryzae</name>
    <dbReference type="NCBI Taxonomy" id="360412"/>
    <lineage>
        <taxon>Bacteria</taxon>
        <taxon>Bacillati</taxon>
        <taxon>Chloroflexota</taxon>
        <taxon>Anaerolineae</taxon>
        <taxon>Anaerolineales</taxon>
        <taxon>Anaerolineaceae</taxon>
        <taxon>Longilinea</taxon>
    </lineage>
</organism>
<evidence type="ECO:0000256" key="1">
    <source>
        <dbReference type="ARBA" id="ARBA00006484"/>
    </source>
</evidence>
<dbReference type="GO" id="GO:0016491">
    <property type="term" value="F:oxidoreductase activity"/>
    <property type="evidence" value="ECO:0007669"/>
    <property type="project" value="UniProtKB-KW"/>
</dbReference>
<dbReference type="OrthoDB" id="5786478at2"/>
<dbReference type="PANTHER" id="PTHR44196">
    <property type="entry name" value="DEHYDROGENASE/REDUCTASE SDR FAMILY MEMBER 7B"/>
    <property type="match status" value="1"/>
</dbReference>
<dbReference type="EMBL" id="DF967972">
    <property type="protein sequence ID" value="GAP13555.1"/>
    <property type="molecule type" value="Genomic_DNA"/>
</dbReference>
<dbReference type="InterPro" id="IPR036291">
    <property type="entry name" value="NAD(P)-bd_dom_sf"/>
</dbReference>
<dbReference type="PRINTS" id="PR00081">
    <property type="entry name" value="GDHRDH"/>
</dbReference>
<dbReference type="STRING" id="360412.LARV_01310"/>
<keyword evidence="5" id="KW-1185">Reference proteome</keyword>